<organism evidence="1">
    <name type="scientific">marine sediment metagenome</name>
    <dbReference type="NCBI Taxonomy" id="412755"/>
    <lineage>
        <taxon>unclassified sequences</taxon>
        <taxon>metagenomes</taxon>
        <taxon>ecological metagenomes</taxon>
    </lineage>
</organism>
<comment type="caution">
    <text evidence="1">The sequence shown here is derived from an EMBL/GenBank/DDBJ whole genome shotgun (WGS) entry which is preliminary data.</text>
</comment>
<name>X1I7A4_9ZZZZ</name>
<reference evidence="1" key="1">
    <citation type="journal article" date="2014" name="Front. Microbiol.">
        <title>High frequency of phylogenetically diverse reductive dehalogenase-homologous genes in deep subseafloor sedimentary metagenomes.</title>
        <authorList>
            <person name="Kawai M."/>
            <person name="Futagami T."/>
            <person name="Toyoda A."/>
            <person name="Takaki Y."/>
            <person name="Nishi S."/>
            <person name="Hori S."/>
            <person name="Arai W."/>
            <person name="Tsubouchi T."/>
            <person name="Morono Y."/>
            <person name="Uchiyama I."/>
            <person name="Ito T."/>
            <person name="Fujiyama A."/>
            <person name="Inagaki F."/>
            <person name="Takami H."/>
        </authorList>
    </citation>
    <scope>NUCLEOTIDE SEQUENCE</scope>
    <source>
        <strain evidence="1">Expedition CK06-06</strain>
    </source>
</reference>
<accession>X1I7A4</accession>
<dbReference type="EMBL" id="BARU01034123">
    <property type="protein sequence ID" value="GAH61959.1"/>
    <property type="molecule type" value="Genomic_DNA"/>
</dbReference>
<proteinExistence type="predicted"/>
<sequence length="122" mass="13495">VLYGDPAYDARIESCANTQPIYSQTLAHAPTTPGYYKFTMTARLNSAVNISKPVIAFLPFRVTDVNVVSHNARAIEITDDMAIMQLWAKGDPDLQSGQQWQLVFTAKQITRQGADFDGDSLN</sequence>
<feature type="non-terminal residue" evidence="1">
    <location>
        <position position="1"/>
    </location>
</feature>
<gene>
    <name evidence="1" type="ORF">S03H2_53602</name>
</gene>
<evidence type="ECO:0000313" key="1">
    <source>
        <dbReference type="EMBL" id="GAH61959.1"/>
    </source>
</evidence>
<dbReference type="AlphaFoldDB" id="X1I7A4"/>
<protein>
    <submittedName>
        <fullName evidence="1">Uncharacterized protein</fullName>
    </submittedName>
</protein>